<dbReference type="Proteomes" id="UP000029981">
    <property type="component" value="Chromosome 2"/>
</dbReference>
<dbReference type="InterPro" id="IPR036638">
    <property type="entry name" value="HLH_DNA-bd_sf"/>
</dbReference>
<feature type="region of interest" description="Disordered" evidence="5">
    <location>
        <begin position="177"/>
        <end position="198"/>
    </location>
</feature>
<evidence type="ECO:0000313" key="7">
    <source>
        <dbReference type="EMBL" id="KGN62422.1"/>
    </source>
</evidence>
<evidence type="ECO:0000259" key="6">
    <source>
        <dbReference type="PROSITE" id="PS50888"/>
    </source>
</evidence>
<protein>
    <recommendedName>
        <fullName evidence="6">BHLH domain-containing protein</fullName>
    </recommendedName>
</protein>
<keyword evidence="3" id="KW-0804">Transcription</keyword>
<evidence type="ECO:0000256" key="3">
    <source>
        <dbReference type="ARBA" id="ARBA00023163"/>
    </source>
</evidence>
<dbReference type="PANTHER" id="PTHR12565">
    <property type="entry name" value="STEROL REGULATORY ELEMENT-BINDING PROTEIN"/>
    <property type="match status" value="1"/>
</dbReference>
<name>A0A0A0LNP9_CUCSA</name>
<dbReference type="PANTHER" id="PTHR12565:SF444">
    <property type="entry name" value="TRANSCRIPTION FACTOR BHLH62-RELATED"/>
    <property type="match status" value="1"/>
</dbReference>
<dbReference type="SMART" id="SM00353">
    <property type="entry name" value="HLH"/>
    <property type="match status" value="1"/>
</dbReference>
<dbReference type="PROSITE" id="PS50888">
    <property type="entry name" value="BHLH"/>
    <property type="match status" value="1"/>
</dbReference>
<dbReference type="AlphaFoldDB" id="A0A0A0LNP9"/>
<dbReference type="Gene3D" id="4.10.280.10">
    <property type="entry name" value="Helix-loop-helix DNA-binding domain"/>
    <property type="match status" value="1"/>
</dbReference>
<dbReference type="GO" id="GO:0046983">
    <property type="term" value="F:protein dimerization activity"/>
    <property type="evidence" value="ECO:0007669"/>
    <property type="project" value="InterPro"/>
</dbReference>
<dbReference type="KEGG" id="csv:101203010"/>
<dbReference type="GO" id="GO:0005634">
    <property type="term" value="C:nucleus"/>
    <property type="evidence" value="ECO:0000318"/>
    <property type="project" value="GO_Central"/>
</dbReference>
<dbReference type="SUPFAM" id="SSF47459">
    <property type="entry name" value="HLH, helix-loop-helix DNA-binding domain"/>
    <property type="match status" value="1"/>
</dbReference>
<evidence type="ECO:0000256" key="2">
    <source>
        <dbReference type="ARBA" id="ARBA00023015"/>
    </source>
</evidence>
<gene>
    <name evidence="7" type="ORF">Csa_2G353500</name>
</gene>
<dbReference type="EMBL" id="CM002923">
    <property type="protein sequence ID" value="KGN62422.1"/>
    <property type="molecule type" value="Genomic_DNA"/>
</dbReference>
<reference evidence="7 8" key="4">
    <citation type="journal article" date="2011" name="BMC Genomics">
        <title>RNA-Seq improves annotation of protein-coding genes in the cucumber genome.</title>
        <authorList>
            <person name="Li Z."/>
            <person name="Zhang Z."/>
            <person name="Yan P."/>
            <person name="Huang S."/>
            <person name="Fei Z."/>
            <person name="Lin K."/>
        </authorList>
    </citation>
    <scope>NUCLEOTIDE SEQUENCE [LARGE SCALE GENOMIC DNA]</scope>
    <source>
        <strain evidence="8">cv. 9930</strain>
    </source>
</reference>
<dbReference type="eggNOG" id="ENOG502QRH8">
    <property type="taxonomic scope" value="Eukaryota"/>
</dbReference>
<accession>A0A0A0LNP9</accession>
<organism evidence="7 8">
    <name type="scientific">Cucumis sativus</name>
    <name type="common">Cucumber</name>
    <dbReference type="NCBI Taxonomy" id="3659"/>
    <lineage>
        <taxon>Eukaryota</taxon>
        <taxon>Viridiplantae</taxon>
        <taxon>Streptophyta</taxon>
        <taxon>Embryophyta</taxon>
        <taxon>Tracheophyta</taxon>
        <taxon>Spermatophyta</taxon>
        <taxon>Magnoliopsida</taxon>
        <taxon>eudicotyledons</taxon>
        <taxon>Gunneridae</taxon>
        <taxon>Pentapetalae</taxon>
        <taxon>rosids</taxon>
        <taxon>fabids</taxon>
        <taxon>Cucurbitales</taxon>
        <taxon>Cucurbitaceae</taxon>
        <taxon>Benincaseae</taxon>
        <taxon>Cucumis</taxon>
    </lineage>
</organism>
<dbReference type="Pfam" id="PF00010">
    <property type="entry name" value="HLH"/>
    <property type="match status" value="1"/>
</dbReference>
<reference evidence="7 8" key="1">
    <citation type="journal article" date="2009" name="Nat. Genet.">
        <title>The genome of the cucumber, Cucumis sativus L.</title>
        <authorList>
            <person name="Huang S."/>
            <person name="Li R."/>
            <person name="Zhang Z."/>
            <person name="Li L."/>
            <person name="Gu X."/>
            <person name="Fan W."/>
            <person name="Lucas W.J."/>
            <person name="Wang X."/>
            <person name="Xie B."/>
            <person name="Ni P."/>
            <person name="Ren Y."/>
            <person name="Zhu H."/>
            <person name="Li J."/>
            <person name="Lin K."/>
            <person name="Jin W."/>
            <person name="Fei Z."/>
            <person name="Li G."/>
            <person name="Staub J."/>
            <person name="Kilian A."/>
            <person name="van der Vossen E.A."/>
            <person name="Wu Y."/>
            <person name="Guo J."/>
            <person name="He J."/>
            <person name="Jia Z."/>
            <person name="Ren Y."/>
            <person name="Tian G."/>
            <person name="Lu Y."/>
            <person name="Ruan J."/>
            <person name="Qian W."/>
            <person name="Wang M."/>
            <person name="Huang Q."/>
            <person name="Li B."/>
            <person name="Xuan Z."/>
            <person name="Cao J."/>
            <person name="Asan"/>
            <person name="Wu Z."/>
            <person name="Zhang J."/>
            <person name="Cai Q."/>
            <person name="Bai Y."/>
            <person name="Zhao B."/>
            <person name="Han Y."/>
            <person name="Li Y."/>
            <person name="Li X."/>
            <person name="Wang S."/>
            <person name="Shi Q."/>
            <person name="Liu S."/>
            <person name="Cho W.K."/>
            <person name="Kim J.Y."/>
            <person name="Xu Y."/>
            <person name="Heller-Uszynska K."/>
            <person name="Miao H."/>
            <person name="Cheng Z."/>
            <person name="Zhang S."/>
            <person name="Wu J."/>
            <person name="Yang Y."/>
            <person name="Kang H."/>
            <person name="Li M."/>
            <person name="Liang H."/>
            <person name="Ren X."/>
            <person name="Shi Z."/>
            <person name="Wen M."/>
            <person name="Jian M."/>
            <person name="Yang H."/>
            <person name="Zhang G."/>
            <person name="Yang Z."/>
            <person name="Chen R."/>
            <person name="Liu S."/>
            <person name="Li J."/>
            <person name="Ma L."/>
            <person name="Liu H."/>
            <person name="Zhou Y."/>
            <person name="Zhao J."/>
            <person name="Fang X."/>
            <person name="Li G."/>
            <person name="Fang L."/>
            <person name="Li Y."/>
            <person name="Liu D."/>
            <person name="Zheng H."/>
            <person name="Zhang Y."/>
            <person name="Qin N."/>
            <person name="Li Z."/>
            <person name="Yang G."/>
            <person name="Yang S."/>
            <person name="Bolund L."/>
            <person name="Kristiansen K."/>
            <person name="Zheng H."/>
            <person name="Li S."/>
            <person name="Zhang X."/>
            <person name="Yang H."/>
            <person name="Wang J."/>
            <person name="Sun R."/>
            <person name="Zhang B."/>
            <person name="Jiang S."/>
            <person name="Wang J."/>
            <person name="Du Y."/>
            <person name="Li S."/>
        </authorList>
    </citation>
    <scope>NUCLEOTIDE SEQUENCE [LARGE SCALE GENOMIC DNA]</scope>
    <source>
        <strain evidence="8">cv. 9930</strain>
    </source>
</reference>
<sequence>MAGSTSGFQCETMKCSFGVSSSQPLIGVDTSFSSTLGSSSTTPLCELSTASLENEGVKTISNILHDPSTLSFDMFGTGNFSDMVGSFGFLTEADHSQIANIKCPFSYVQILDDEEMVSPKNDAKSRPDCVSENQRKFVLGSNSSSPNKNAEDNFNVEPTEILDKADKTQKVEHRLSANFNTKPDSKKAKGGSQNVQAPKENYIHVQARRGRAANNHSLAERVRREKISERMKLLQQLVPGCHQITGKTVVLDEIINYVQSLQQQVEFLSMKLASVGLESSLEAEQILLTNNSYLSSSNVLCKRGENVNDPRSRIIHTSPHVTFQLYGTTPTMPRTTSPSTF</sequence>
<dbReference type="InterPro" id="IPR011598">
    <property type="entry name" value="bHLH_dom"/>
</dbReference>
<dbReference type="InterPro" id="IPR024097">
    <property type="entry name" value="bHLH_ZIP_TF"/>
</dbReference>
<comment type="subcellular location">
    <subcellularLocation>
        <location evidence="1">Nucleus</location>
    </subcellularLocation>
</comment>
<dbReference type="STRING" id="3659.A0A0A0LNP9"/>
<dbReference type="OrthoDB" id="690068at2759"/>
<feature type="domain" description="BHLH" evidence="6">
    <location>
        <begin position="211"/>
        <end position="261"/>
    </location>
</feature>
<proteinExistence type="predicted"/>
<dbReference type="GO" id="GO:0003700">
    <property type="term" value="F:DNA-binding transcription factor activity"/>
    <property type="evidence" value="ECO:0000318"/>
    <property type="project" value="GO_Central"/>
</dbReference>
<evidence type="ECO:0000256" key="5">
    <source>
        <dbReference type="SAM" id="MobiDB-lite"/>
    </source>
</evidence>
<dbReference type="Gramene" id="KGN62422">
    <property type="protein sequence ID" value="KGN62422"/>
    <property type="gene ID" value="Csa_2G353500"/>
</dbReference>
<reference evidence="7 8" key="3">
    <citation type="journal article" date="2010" name="BMC Genomics">
        <title>Transcriptome sequencing and comparative analysis of cucumber flowers with different sex types.</title>
        <authorList>
            <person name="Guo S."/>
            <person name="Zheng Y."/>
            <person name="Joung J.G."/>
            <person name="Liu S."/>
            <person name="Zhang Z."/>
            <person name="Crasta O.R."/>
            <person name="Sobral B.W."/>
            <person name="Xu Y."/>
            <person name="Huang S."/>
            <person name="Fei Z."/>
        </authorList>
    </citation>
    <scope>NUCLEOTIDE SEQUENCE [LARGE SCALE GENOMIC DNA]</scope>
    <source>
        <strain evidence="8">cv. 9930</strain>
    </source>
</reference>
<evidence type="ECO:0000313" key="8">
    <source>
        <dbReference type="Proteomes" id="UP000029981"/>
    </source>
</evidence>
<evidence type="ECO:0000256" key="1">
    <source>
        <dbReference type="ARBA" id="ARBA00004123"/>
    </source>
</evidence>
<evidence type="ECO:0000256" key="4">
    <source>
        <dbReference type="ARBA" id="ARBA00023242"/>
    </source>
</evidence>
<keyword evidence="4" id="KW-0539">Nucleus</keyword>
<reference evidence="7 8" key="2">
    <citation type="journal article" date="2009" name="PLoS ONE">
        <title>An integrated genetic and cytogenetic map of the cucumber genome.</title>
        <authorList>
            <person name="Ren Y."/>
            <person name="Zhang Z."/>
            <person name="Liu J."/>
            <person name="Staub J.E."/>
            <person name="Han Y."/>
            <person name="Cheng Z."/>
            <person name="Li X."/>
            <person name="Lu J."/>
            <person name="Miao H."/>
            <person name="Kang H."/>
            <person name="Xie B."/>
            <person name="Gu X."/>
            <person name="Wang X."/>
            <person name="Du Y."/>
            <person name="Jin W."/>
            <person name="Huang S."/>
        </authorList>
    </citation>
    <scope>NUCLEOTIDE SEQUENCE [LARGE SCALE GENOMIC DNA]</scope>
    <source>
        <strain evidence="8">cv. 9930</strain>
    </source>
</reference>
<keyword evidence="2" id="KW-0805">Transcription regulation</keyword>
<keyword evidence="8" id="KW-1185">Reference proteome</keyword>
<dbReference type="FunFam" id="4.10.280.10:FF:000002">
    <property type="entry name" value="Basic helix-loop-helix transcription factor"/>
    <property type="match status" value="1"/>
</dbReference>